<gene>
    <name evidence="9" type="ORF">EHW97_13050</name>
</gene>
<protein>
    <submittedName>
        <fullName evidence="9">Lycopene cyclase domain-containing protein</fullName>
    </submittedName>
</protein>
<proteinExistence type="predicted"/>
<dbReference type="OrthoDB" id="4774157at2"/>
<feature type="transmembrane region" description="Helical" evidence="8">
    <location>
        <begin position="80"/>
        <end position="102"/>
    </location>
</feature>
<feature type="transmembrane region" description="Helical" evidence="8">
    <location>
        <begin position="6"/>
        <end position="23"/>
    </location>
</feature>
<dbReference type="Proteomes" id="UP000275225">
    <property type="component" value="Unassembled WGS sequence"/>
</dbReference>
<evidence type="ECO:0000313" key="10">
    <source>
        <dbReference type="Proteomes" id="UP000275225"/>
    </source>
</evidence>
<dbReference type="GO" id="GO:0016872">
    <property type="term" value="F:intramolecular lyase activity"/>
    <property type="evidence" value="ECO:0007669"/>
    <property type="project" value="InterPro"/>
</dbReference>
<keyword evidence="6 8" id="KW-0472">Membrane</keyword>
<feature type="transmembrane region" description="Helical" evidence="8">
    <location>
        <begin position="35"/>
        <end position="58"/>
    </location>
</feature>
<keyword evidence="5 8" id="KW-1133">Transmembrane helix</keyword>
<keyword evidence="4" id="KW-0125">Carotenoid biosynthesis</keyword>
<comment type="caution">
    <text evidence="9">The sequence shown here is derived from an EMBL/GenBank/DDBJ whole genome shotgun (WGS) entry which is preliminary data.</text>
</comment>
<name>A0A3N6Z6C7_9ACTN</name>
<evidence type="ECO:0000256" key="3">
    <source>
        <dbReference type="ARBA" id="ARBA00022692"/>
    </source>
</evidence>
<dbReference type="RefSeq" id="WP_124237617.1">
    <property type="nucleotide sequence ID" value="NZ_JBHUFI010000011.1"/>
</dbReference>
<organism evidence="9 10">
    <name type="scientific">Aeromicrobium camelliae</name>
    <dbReference type="NCBI Taxonomy" id="1538144"/>
    <lineage>
        <taxon>Bacteria</taxon>
        <taxon>Bacillati</taxon>
        <taxon>Actinomycetota</taxon>
        <taxon>Actinomycetes</taxon>
        <taxon>Propionibacteriales</taxon>
        <taxon>Nocardioidaceae</taxon>
        <taxon>Aeromicrobium</taxon>
    </lineage>
</organism>
<evidence type="ECO:0000256" key="7">
    <source>
        <dbReference type="ARBA" id="ARBA00023235"/>
    </source>
</evidence>
<dbReference type="EMBL" id="RQJX01000020">
    <property type="protein sequence ID" value="RQN02487.1"/>
    <property type="molecule type" value="Genomic_DNA"/>
</dbReference>
<comment type="pathway">
    <text evidence="2">Carotenoid biosynthesis.</text>
</comment>
<accession>A0A3N6Z6C7</accession>
<evidence type="ECO:0000256" key="2">
    <source>
        <dbReference type="ARBA" id="ARBA00004829"/>
    </source>
</evidence>
<evidence type="ECO:0000256" key="6">
    <source>
        <dbReference type="ARBA" id="ARBA00023136"/>
    </source>
</evidence>
<dbReference type="GO" id="GO:0016117">
    <property type="term" value="P:carotenoid biosynthetic process"/>
    <property type="evidence" value="ECO:0007669"/>
    <property type="project" value="UniProtKB-KW"/>
</dbReference>
<evidence type="ECO:0000256" key="1">
    <source>
        <dbReference type="ARBA" id="ARBA00004141"/>
    </source>
</evidence>
<evidence type="ECO:0000256" key="8">
    <source>
        <dbReference type="SAM" id="Phobius"/>
    </source>
</evidence>
<keyword evidence="7" id="KW-0413">Isomerase</keyword>
<reference evidence="9 10" key="1">
    <citation type="submission" date="2018-11" db="EMBL/GenBank/DDBJ databases">
        <authorList>
            <person name="Li F."/>
        </authorList>
    </citation>
    <scope>NUCLEOTIDE SEQUENCE [LARGE SCALE GENOMIC DNA]</scope>
    <source>
        <strain evidence="9 10">YS17T</strain>
    </source>
</reference>
<evidence type="ECO:0000313" key="9">
    <source>
        <dbReference type="EMBL" id="RQN02487.1"/>
    </source>
</evidence>
<comment type="subcellular location">
    <subcellularLocation>
        <location evidence="1">Membrane</location>
        <topology evidence="1">Multi-pass membrane protein</topology>
    </subcellularLocation>
</comment>
<dbReference type="InterPro" id="IPR017825">
    <property type="entry name" value="Lycopene_cyclase_dom"/>
</dbReference>
<sequence>MSWLYLLSILGSTFCMGLVDRRWRLFLFDRPGRAVAIVAAGGLLFLIWDLVAIALGIYQRGESPAMTGIEVAPELPLEELFFIVFLCYLTMVLHRLFSMVIARREVRP</sequence>
<keyword evidence="3 8" id="KW-0812">Transmembrane</keyword>
<keyword evidence="10" id="KW-1185">Reference proteome</keyword>
<dbReference type="GO" id="GO:0045436">
    <property type="term" value="F:lycopene beta cyclase activity"/>
    <property type="evidence" value="ECO:0007669"/>
    <property type="project" value="UniProtKB-ARBA"/>
</dbReference>
<dbReference type="AlphaFoldDB" id="A0A3N6Z6C7"/>
<dbReference type="NCBIfam" id="TIGR03462">
    <property type="entry name" value="CarR_dom_SF"/>
    <property type="match status" value="1"/>
</dbReference>
<dbReference type="GO" id="GO:0016020">
    <property type="term" value="C:membrane"/>
    <property type="evidence" value="ECO:0007669"/>
    <property type="project" value="UniProtKB-SubCell"/>
</dbReference>
<evidence type="ECO:0000256" key="5">
    <source>
        <dbReference type="ARBA" id="ARBA00022989"/>
    </source>
</evidence>
<evidence type="ECO:0000256" key="4">
    <source>
        <dbReference type="ARBA" id="ARBA00022746"/>
    </source>
</evidence>